<dbReference type="InterPro" id="IPR036597">
    <property type="entry name" value="Fido-like_dom_sf"/>
</dbReference>
<protein>
    <submittedName>
        <fullName evidence="5">Fic/DOC family protein</fullName>
    </submittedName>
</protein>
<dbReference type="Proteomes" id="UP000198635">
    <property type="component" value="Unassembled WGS sequence"/>
</dbReference>
<evidence type="ECO:0000313" key="6">
    <source>
        <dbReference type="Proteomes" id="UP000198635"/>
    </source>
</evidence>
<reference evidence="6" key="1">
    <citation type="submission" date="2016-10" db="EMBL/GenBank/DDBJ databases">
        <authorList>
            <person name="Varghese N."/>
            <person name="Submissions S."/>
        </authorList>
    </citation>
    <scope>NUCLEOTIDE SEQUENCE [LARGE SCALE GENOMIC DNA]</scope>
    <source>
        <strain evidence="6">DSM 5918</strain>
    </source>
</reference>
<feature type="site" description="Important for autoinhibition of adenylyltransferase activity" evidence="3">
    <location>
        <position position="46"/>
    </location>
</feature>
<proteinExistence type="predicted"/>
<organism evidence="5 6">
    <name type="scientific">Desulfomicrobium apsheronum</name>
    <dbReference type="NCBI Taxonomy" id="52560"/>
    <lineage>
        <taxon>Bacteria</taxon>
        <taxon>Pseudomonadati</taxon>
        <taxon>Thermodesulfobacteriota</taxon>
        <taxon>Desulfovibrionia</taxon>
        <taxon>Desulfovibrionales</taxon>
        <taxon>Desulfomicrobiaceae</taxon>
        <taxon>Desulfomicrobium</taxon>
    </lineage>
</organism>
<evidence type="ECO:0000256" key="1">
    <source>
        <dbReference type="PIRSR" id="PIRSR640198-1"/>
    </source>
</evidence>
<dbReference type="PANTHER" id="PTHR13504:SF38">
    <property type="entry name" value="FIDO DOMAIN-CONTAINING PROTEIN"/>
    <property type="match status" value="1"/>
</dbReference>
<evidence type="ECO:0000256" key="3">
    <source>
        <dbReference type="PIRSR" id="PIRSR640198-3"/>
    </source>
</evidence>
<dbReference type="PROSITE" id="PS51459">
    <property type="entry name" value="FIDO"/>
    <property type="match status" value="1"/>
</dbReference>
<keyword evidence="2" id="KW-0547">Nucleotide-binding</keyword>
<dbReference type="RefSeq" id="WP_092377632.1">
    <property type="nucleotide sequence ID" value="NZ_FORX01000018.1"/>
</dbReference>
<sequence length="248" mass="28114">MHHDAFANLDALKSRLDAHRPLAPELVRNLRKDMVLRYTYHSNAIEGNTLTLMETKVVLEEGLTIGGKPLRHHLEAINHADAITYLESLVQENIPLDERILKDLHQLVLRGIDNEAGRYRGCNVIISGAGHTPPDHLHVGERMQSFFDWYRGEAQSLHPVERVARVHADLVIIHPFRDGNGRTSRLVMNLELMRAGFPTVIIPVEDRAAYYENLDKAGKDADYAPFAEQLAQLVEQSFAPYWYLLGIA</sequence>
<dbReference type="GO" id="GO:0005524">
    <property type="term" value="F:ATP binding"/>
    <property type="evidence" value="ECO:0007669"/>
    <property type="project" value="UniProtKB-KW"/>
</dbReference>
<feature type="binding site" evidence="2">
    <location>
        <begin position="210"/>
        <end position="211"/>
    </location>
    <ligand>
        <name>ATP</name>
        <dbReference type="ChEBI" id="CHEBI:30616"/>
    </ligand>
</feature>
<dbReference type="Pfam" id="PF02661">
    <property type="entry name" value="Fic"/>
    <property type="match status" value="1"/>
</dbReference>
<dbReference type="SUPFAM" id="SSF140931">
    <property type="entry name" value="Fic-like"/>
    <property type="match status" value="1"/>
</dbReference>
<dbReference type="OrthoDB" id="9813719at2"/>
<feature type="domain" description="Fido" evidence="4">
    <location>
        <begin position="96"/>
        <end position="232"/>
    </location>
</feature>
<evidence type="ECO:0000256" key="2">
    <source>
        <dbReference type="PIRSR" id="PIRSR640198-2"/>
    </source>
</evidence>
<evidence type="ECO:0000259" key="4">
    <source>
        <dbReference type="PROSITE" id="PS51459"/>
    </source>
</evidence>
<name>A0A1I3Y231_9BACT</name>
<keyword evidence="2" id="KW-0067">ATP-binding</keyword>
<feature type="binding site" evidence="2">
    <location>
        <begin position="178"/>
        <end position="185"/>
    </location>
    <ligand>
        <name>ATP</name>
        <dbReference type="ChEBI" id="CHEBI:30616"/>
    </ligand>
</feature>
<dbReference type="InterPro" id="IPR040198">
    <property type="entry name" value="Fido_containing"/>
</dbReference>
<dbReference type="Gene3D" id="1.10.3290.10">
    <property type="entry name" value="Fido-like domain"/>
    <property type="match status" value="1"/>
</dbReference>
<evidence type="ECO:0000313" key="5">
    <source>
        <dbReference type="EMBL" id="SFK25469.1"/>
    </source>
</evidence>
<gene>
    <name evidence="5" type="ORF">SAMN04488082_11839</name>
</gene>
<dbReference type="PANTHER" id="PTHR13504">
    <property type="entry name" value="FIDO DOMAIN-CONTAINING PROTEIN DDB_G0283145"/>
    <property type="match status" value="1"/>
</dbReference>
<dbReference type="InterPro" id="IPR003812">
    <property type="entry name" value="Fido"/>
</dbReference>
<feature type="active site" evidence="1">
    <location>
        <position position="174"/>
    </location>
</feature>
<dbReference type="EMBL" id="FORX01000018">
    <property type="protein sequence ID" value="SFK25469.1"/>
    <property type="molecule type" value="Genomic_DNA"/>
</dbReference>
<dbReference type="AlphaFoldDB" id="A0A1I3Y231"/>
<keyword evidence="6" id="KW-1185">Reference proteome</keyword>
<accession>A0A1I3Y231</accession>